<keyword evidence="1" id="KW-0812">Transmembrane</keyword>
<dbReference type="InterPro" id="IPR025489">
    <property type="entry name" value="DUF4381"/>
</dbReference>
<feature type="transmembrane region" description="Helical" evidence="1">
    <location>
        <begin position="29"/>
        <end position="50"/>
    </location>
</feature>
<keyword evidence="1" id="KW-0472">Membrane</keyword>
<organism evidence="2">
    <name type="scientific">Pseudomonas sp. Hg7Tf</name>
    <dbReference type="NCBI Taxonomy" id="3236988"/>
    <lineage>
        <taxon>Bacteria</taxon>
        <taxon>Pseudomonadati</taxon>
        <taxon>Pseudomonadota</taxon>
        <taxon>Gammaproteobacteria</taxon>
        <taxon>Pseudomonadales</taxon>
        <taxon>Pseudomonadaceae</taxon>
        <taxon>Pseudomonas</taxon>
    </lineage>
</organism>
<name>A0AB39I680_9PSED</name>
<dbReference type="Pfam" id="PF14316">
    <property type="entry name" value="DUF4381"/>
    <property type="match status" value="1"/>
</dbReference>
<evidence type="ECO:0000256" key="1">
    <source>
        <dbReference type="SAM" id="Phobius"/>
    </source>
</evidence>
<sequence>MTTPALPSIDQLQELPLPTPPFSYAPQTWGWLLLLLVVVLLASCWAVRYWRRWQRNRYRREALVCLGDLEHKLADPSQRLQVLRELPVLLKRVALSTSAAPAVSSLSGGQWQAFLVQHARTPIADDFAARLYTLAYAPDSEVLGIPHAEIDTLFATSRQWIEAHHVAV</sequence>
<gene>
    <name evidence="2" type="ORF">AB4Y39_09815</name>
</gene>
<keyword evidence="1" id="KW-1133">Transmembrane helix</keyword>
<reference evidence="2" key="1">
    <citation type="submission" date="2024-07" db="EMBL/GenBank/DDBJ databases">
        <title>Identification and characteristics of a novel species of coltsfoot's symbiotic bacteria.</title>
        <authorList>
            <person name="Juszczyk A."/>
            <person name="Jasielczuk I."/>
            <person name="Gurgul A."/>
            <person name="Rogala M."/>
            <person name="Kowalczyk A."/>
            <person name="Szmatola T."/>
            <person name="Kosecka-Strojek M."/>
            <person name="Arent Z."/>
            <person name="Latowski D."/>
        </authorList>
    </citation>
    <scope>NUCLEOTIDE SEQUENCE</scope>
    <source>
        <strain evidence="2">Hg7Tf</strain>
    </source>
</reference>
<dbReference type="AlphaFoldDB" id="A0AB39I680"/>
<proteinExistence type="predicted"/>
<accession>A0AB39I680</accession>
<protein>
    <submittedName>
        <fullName evidence="2">DUF4381 domain-containing protein</fullName>
    </submittedName>
</protein>
<dbReference type="EMBL" id="CP162607">
    <property type="protein sequence ID" value="XDK38943.1"/>
    <property type="molecule type" value="Genomic_DNA"/>
</dbReference>
<evidence type="ECO:0000313" key="2">
    <source>
        <dbReference type="EMBL" id="XDK38943.1"/>
    </source>
</evidence>
<dbReference type="RefSeq" id="WP_280043663.1">
    <property type="nucleotide sequence ID" value="NZ_CP162607.1"/>
</dbReference>